<name>A0A396RK68_9SPHN</name>
<reference evidence="2 3" key="1">
    <citation type="submission" date="2018-08" db="EMBL/GenBank/DDBJ databases">
        <title>The multiple taxonomic identification of Sphingomonas gilva.</title>
        <authorList>
            <person name="Zhu D."/>
            <person name="Zheng S."/>
        </authorList>
    </citation>
    <scope>NUCLEOTIDE SEQUENCE [LARGE SCALE GENOMIC DNA]</scope>
    <source>
        <strain evidence="2 3">ZDH117</strain>
    </source>
</reference>
<dbReference type="InterPro" id="IPR017438">
    <property type="entry name" value="ATP-NAD_kinase_N"/>
</dbReference>
<keyword evidence="2" id="KW-0808">Transferase</keyword>
<dbReference type="InterPro" id="IPR045540">
    <property type="entry name" value="YegS/DAGK_C"/>
</dbReference>
<accession>A0A396RK68</accession>
<dbReference type="Pfam" id="PF19279">
    <property type="entry name" value="YegS_C"/>
    <property type="match status" value="1"/>
</dbReference>
<gene>
    <name evidence="2" type="ORF">D1610_14365</name>
</gene>
<dbReference type="InterPro" id="IPR001206">
    <property type="entry name" value="Diacylglycerol_kinase_cat_dom"/>
</dbReference>
<evidence type="ECO:0000313" key="2">
    <source>
        <dbReference type="EMBL" id="RHW16580.1"/>
    </source>
</evidence>
<dbReference type="GO" id="GO:0016301">
    <property type="term" value="F:kinase activity"/>
    <property type="evidence" value="ECO:0007669"/>
    <property type="project" value="UniProtKB-KW"/>
</dbReference>
<comment type="caution">
    <text evidence="2">The sequence shown here is derived from an EMBL/GenBank/DDBJ whole genome shotgun (WGS) entry which is preliminary data.</text>
</comment>
<dbReference type="RefSeq" id="WP_118864892.1">
    <property type="nucleotide sequence ID" value="NZ_QWLV01000008.1"/>
</dbReference>
<organism evidence="2 3">
    <name type="scientific">Sphingomonas gilva</name>
    <dbReference type="NCBI Taxonomy" id="2305907"/>
    <lineage>
        <taxon>Bacteria</taxon>
        <taxon>Pseudomonadati</taxon>
        <taxon>Pseudomonadota</taxon>
        <taxon>Alphaproteobacteria</taxon>
        <taxon>Sphingomonadales</taxon>
        <taxon>Sphingomonadaceae</taxon>
        <taxon>Sphingomonas</taxon>
    </lineage>
</organism>
<dbReference type="Proteomes" id="UP000266693">
    <property type="component" value="Unassembled WGS sequence"/>
</dbReference>
<sequence length="297" mass="32257">MRQIKTAAMVINAKSRKGQALFEQARDIVRDFPFPVECHAVERPEKLDEIVLAALAKKPDILILGGGDGTISGLVDHLVHSDCALGVLPLGTANSFARTLGIPLDLPGALDVIRTGQLKRIDLGMIDKDYYANCAAIGISPQIAESVPHNLKKYLGRAGYLSWAVWQYVKFRPFTLIVDDGTDVTRMRVVEVRISNGRFHGGTELVEEAELDSGEIIVQAVRGGVKRNLLWSWFASATKLEARHATLMHFTGKTLKVDTLPRLPISIDGEVLAHTPVTARVAAGVIEVAVPVEDAGV</sequence>
<dbReference type="GO" id="GO:0019242">
    <property type="term" value="P:methylglyoxal biosynthetic process"/>
    <property type="evidence" value="ECO:0007669"/>
    <property type="project" value="InterPro"/>
</dbReference>
<evidence type="ECO:0000313" key="3">
    <source>
        <dbReference type="Proteomes" id="UP000266693"/>
    </source>
</evidence>
<dbReference type="GO" id="GO:0005829">
    <property type="term" value="C:cytosol"/>
    <property type="evidence" value="ECO:0007669"/>
    <property type="project" value="TreeGrafter"/>
</dbReference>
<keyword evidence="3" id="KW-1185">Reference proteome</keyword>
<protein>
    <submittedName>
        <fullName evidence="2">Diacylglycerol kinase</fullName>
    </submittedName>
</protein>
<dbReference type="OrthoDB" id="142078at2"/>
<dbReference type="EMBL" id="QWLV01000008">
    <property type="protein sequence ID" value="RHW16580.1"/>
    <property type="molecule type" value="Genomic_DNA"/>
</dbReference>
<dbReference type="SMART" id="SM00046">
    <property type="entry name" value="DAGKc"/>
    <property type="match status" value="1"/>
</dbReference>
<dbReference type="Gene3D" id="3.40.50.10330">
    <property type="entry name" value="Probable inorganic polyphosphate/atp-NAD kinase, domain 1"/>
    <property type="match status" value="1"/>
</dbReference>
<dbReference type="PANTHER" id="PTHR30492">
    <property type="entry name" value="METHYLGLYOXAL SYNTHASE"/>
    <property type="match status" value="1"/>
</dbReference>
<dbReference type="GO" id="GO:0008929">
    <property type="term" value="F:methylglyoxal synthase activity"/>
    <property type="evidence" value="ECO:0007669"/>
    <property type="project" value="InterPro"/>
</dbReference>
<evidence type="ECO:0000259" key="1">
    <source>
        <dbReference type="PROSITE" id="PS50146"/>
    </source>
</evidence>
<keyword evidence="2" id="KW-0418">Kinase</keyword>
<dbReference type="SUPFAM" id="SSF111331">
    <property type="entry name" value="NAD kinase/diacylglycerol kinase-like"/>
    <property type="match status" value="1"/>
</dbReference>
<dbReference type="InterPro" id="IPR004363">
    <property type="entry name" value="Methylgl_synth"/>
</dbReference>
<dbReference type="Pfam" id="PF00781">
    <property type="entry name" value="DAGK_cat"/>
    <property type="match status" value="1"/>
</dbReference>
<dbReference type="PROSITE" id="PS50146">
    <property type="entry name" value="DAGK"/>
    <property type="match status" value="1"/>
</dbReference>
<feature type="domain" description="DAGKc" evidence="1">
    <location>
        <begin position="2"/>
        <end position="130"/>
    </location>
</feature>
<dbReference type="InterPro" id="IPR016064">
    <property type="entry name" value="NAD/diacylglycerol_kinase_sf"/>
</dbReference>
<dbReference type="AlphaFoldDB" id="A0A396RK68"/>
<proteinExistence type="predicted"/>
<dbReference type="Gene3D" id="2.60.200.40">
    <property type="match status" value="1"/>
</dbReference>
<dbReference type="PANTHER" id="PTHR30492:SF0">
    <property type="entry name" value="METHYLGLYOXAL SYNTHASE"/>
    <property type="match status" value="1"/>
</dbReference>